<gene>
    <name evidence="6" type="primary">RS27</name>
    <name evidence="7" type="ORF">A0H76_1074</name>
    <name evidence="6" type="ORF">HERIO_2621</name>
</gene>
<dbReference type="Pfam" id="PF01667">
    <property type="entry name" value="Ribosomal_S27e"/>
    <property type="match status" value="1"/>
</dbReference>
<proteinExistence type="inferred from homology"/>
<dbReference type="PANTHER" id="PTHR11594">
    <property type="entry name" value="40S RIBOSOMAL PROTEIN S27"/>
    <property type="match status" value="1"/>
</dbReference>
<dbReference type="InterPro" id="IPR023407">
    <property type="entry name" value="Ribosomal_eS27_Zn-bd_dom_sf"/>
</dbReference>
<dbReference type="VEuPathDB" id="MicrosporidiaDB:HERIO_2621"/>
<dbReference type="Gene3D" id="2.20.25.100">
    <property type="entry name" value="Zn-binding ribosomal proteins"/>
    <property type="match status" value="1"/>
</dbReference>
<organism evidence="6 8">
    <name type="scientific">Hepatospora eriocheir</name>
    <dbReference type="NCBI Taxonomy" id="1081669"/>
    <lineage>
        <taxon>Eukaryota</taxon>
        <taxon>Fungi</taxon>
        <taxon>Fungi incertae sedis</taxon>
        <taxon>Microsporidia</taxon>
        <taxon>Hepatosporidae</taxon>
        <taxon>Hepatospora</taxon>
    </lineage>
</organism>
<keyword evidence="3" id="KW-0862">Zinc</keyword>
<evidence type="ECO:0000313" key="9">
    <source>
        <dbReference type="Proteomes" id="UP000192501"/>
    </source>
</evidence>
<keyword evidence="8" id="KW-1185">Reference proteome</keyword>
<evidence type="ECO:0000256" key="1">
    <source>
        <dbReference type="ARBA" id="ARBA00001947"/>
    </source>
</evidence>
<evidence type="ECO:0000313" key="6">
    <source>
        <dbReference type="EMBL" id="ORD95227.1"/>
    </source>
</evidence>
<accession>A0A1X0Q675</accession>
<dbReference type="GO" id="GO:0006412">
    <property type="term" value="P:translation"/>
    <property type="evidence" value="ECO:0007669"/>
    <property type="project" value="InterPro"/>
</dbReference>
<dbReference type="GO" id="GO:0003735">
    <property type="term" value="F:structural constituent of ribosome"/>
    <property type="evidence" value="ECO:0007669"/>
    <property type="project" value="InterPro"/>
</dbReference>
<dbReference type="InterPro" id="IPR011332">
    <property type="entry name" value="Ribosomal_zn-bd"/>
</dbReference>
<comment type="cofactor">
    <cofactor evidence="1">
        <name>Zn(2+)</name>
        <dbReference type="ChEBI" id="CHEBI:29105"/>
    </cofactor>
</comment>
<name>A0A1X0Q675_9MICR</name>
<evidence type="ECO:0000313" key="8">
    <source>
        <dbReference type="Proteomes" id="UP000192356"/>
    </source>
</evidence>
<dbReference type="VEuPathDB" id="MicrosporidiaDB:A0H76_1074"/>
<keyword evidence="4" id="KW-0689">Ribosomal protein</keyword>
<comment type="similarity">
    <text evidence="2">Belongs to the eukaryotic ribosomal protein eS27 family.</text>
</comment>
<dbReference type="Proteomes" id="UP000192501">
    <property type="component" value="Unassembled WGS sequence"/>
</dbReference>
<dbReference type="InterPro" id="IPR000592">
    <property type="entry name" value="Ribosomal_eS27"/>
</dbReference>
<dbReference type="GO" id="GO:0005840">
    <property type="term" value="C:ribosome"/>
    <property type="evidence" value="ECO:0007669"/>
    <property type="project" value="UniProtKB-KW"/>
</dbReference>
<keyword evidence="5" id="KW-0687">Ribonucleoprotein</keyword>
<evidence type="ECO:0000256" key="3">
    <source>
        <dbReference type="ARBA" id="ARBA00022833"/>
    </source>
</evidence>
<evidence type="ECO:0000256" key="4">
    <source>
        <dbReference type="ARBA" id="ARBA00022980"/>
    </source>
</evidence>
<dbReference type="EMBL" id="LVKB01000559">
    <property type="protein sequence ID" value="ORD95227.1"/>
    <property type="molecule type" value="Genomic_DNA"/>
</dbReference>
<dbReference type="SUPFAM" id="SSF57829">
    <property type="entry name" value="Zn-binding ribosomal proteins"/>
    <property type="match status" value="1"/>
</dbReference>
<evidence type="ECO:0000313" key="7">
    <source>
        <dbReference type="EMBL" id="ORE00406.1"/>
    </source>
</evidence>
<dbReference type="OrthoDB" id="5567124at2759"/>
<reference evidence="8 9" key="1">
    <citation type="journal article" date="2017" name="Environ. Microbiol.">
        <title>Decay of the glycolytic pathway and adaptation to intranuclear parasitism within Enterocytozoonidae microsporidia.</title>
        <authorList>
            <person name="Wiredu Boakye D."/>
            <person name="Jaroenlak P."/>
            <person name="Prachumwat A."/>
            <person name="Williams T.A."/>
            <person name="Bateman K.S."/>
            <person name="Itsathitphaisarn O."/>
            <person name="Sritunyalucksana K."/>
            <person name="Paszkiewicz K.H."/>
            <person name="Moore K.A."/>
            <person name="Stentiford G.D."/>
            <person name="Williams B.A."/>
        </authorList>
    </citation>
    <scope>NUCLEOTIDE SEQUENCE [LARGE SCALE GENOMIC DNA]</scope>
    <source>
        <strain evidence="7">Canceri</strain>
        <strain evidence="9">canceri</strain>
        <strain evidence="6 8">GB1</strain>
    </source>
</reference>
<sequence length="87" mass="10002">MVYNFNASDLSVPHFEAKHKKKRIFRKEAGSFLRVTCNNCEETNITYSHSQSDIKCKGCYIPIMKCTGGRAVILNGSTFKKIDNRFY</sequence>
<evidence type="ECO:0000256" key="2">
    <source>
        <dbReference type="ARBA" id="ARBA00010919"/>
    </source>
</evidence>
<dbReference type="AlphaFoldDB" id="A0A1X0Q675"/>
<evidence type="ECO:0000256" key="5">
    <source>
        <dbReference type="ARBA" id="ARBA00023274"/>
    </source>
</evidence>
<dbReference type="EMBL" id="LTAI01000024">
    <property type="protein sequence ID" value="ORE00406.1"/>
    <property type="molecule type" value="Genomic_DNA"/>
</dbReference>
<dbReference type="GO" id="GO:1990904">
    <property type="term" value="C:ribonucleoprotein complex"/>
    <property type="evidence" value="ECO:0007669"/>
    <property type="project" value="UniProtKB-KW"/>
</dbReference>
<comment type="caution">
    <text evidence="6">The sequence shown here is derived from an EMBL/GenBank/DDBJ whole genome shotgun (WGS) entry which is preliminary data.</text>
</comment>
<protein>
    <submittedName>
        <fullName evidence="6">RS27</fullName>
    </submittedName>
</protein>
<dbReference type="Proteomes" id="UP000192356">
    <property type="component" value="Unassembled WGS sequence"/>
</dbReference>